<dbReference type="GO" id="GO:0006793">
    <property type="term" value="P:phosphorus metabolic process"/>
    <property type="evidence" value="ECO:0007669"/>
    <property type="project" value="UniProtKB-ARBA"/>
</dbReference>
<protein>
    <recommendedName>
        <fullName evidence="1">PLD phosphodiesterase domain-containing protein</fullName>
    </recommendedName>
</protein>
<dbReference type="Gene3D" id="3.30.870.10">
    <property type="entry name" value="Endonuclease Chain A"/>
    <property type="match status" value="1"/>
</dbReference>
<sequence length="275" mass="29521">MDSQGVLAGMSMTLRALLIQGLATYMKSLSIAQSRALAHEITVAVSAHVAKAQASHGTEATIHVPFFPKETWNELTVGIPWEAYSYAYGTYGGQAISLGTQALCSAPQHIDATLATQPVFSKVWGGSLLVAIGKILEGVNHNLVVFAPYWRAKGVQALLAAAGRRSYPDIQVLIFTQPKAMMQEEDKEGLNYFIKTLREAGAKVSVLAPEQHEGFTPILHAKVVIGDGVKAYIGSANFTKSGLDHGLEAGVLVDGEIANQFSVWARTVETICVPW</sequence>
<feature type="domain" description="PLD phosphodiesterase" evidence="1">
    <location>
        <begin position="215"/>
        <end position="242"/>
    </location>
</feature>
<gene>
    <name evidence="2" type="ORF">E0W60_31480</name>
</gene>
<dbReference type="CDD" id="cd00138">
    <property type="entry name" value="PLDc_SF"/>
    <property type="match status" value="1"/>
</dbReference>
<dbReference type="GO" id="GO:0003824">
    <property type="term" value="F:catalytic activity"/>
    <property type="evidence" value="ECO:0007669"/>
    <property type="project" value="InterPro"/>
</dbReference>
<name>A0A4P7LIA9_9BURK</name>
<dbReference type="RefSeq" id="WP_135706775.1">
    <property type="nucleotide sequence ID" value="NZ_CP038636.1"/>
</dbReference>
<dbReference type="Proteomes" id="UP000295294">
    <property type="component" value="Plasmid unnamed1"/>
</dbReference>
<dbReference type="PROSITE" id="PS50035">
    <property type="entry name" value="PLD"/>
    <property type="match status" value="1"/>
</dbReference>
<dbReference type="KEGG" id="cox:E0W60_31480"/>
<evidence type="ECO:0000259" key="1">
    <source>
        <dbReference type="PROSITE" id="PS50035"/>
    </source>
</evidence>
<dbReference type="InterPro" id="IPR001736">
    <property type="entry name" value="PLipase_D/transphosphatidylase"/>
</dbReference>
<dbReference type="SUPFAM" id="SSF56024">
    <property type="entry name" value="Phospholipase D/nuclease"/>
    <property type="match status" value="1"/>
</dbReference>
<reference evidence="2 3" key="1">
    <citation type="submission" date="2019-03" db="EMBL/GenBank/DDBJ databases">
        <title>Efficiently degradation of phenoxyalkanoic acid herbicides by Cupriavidus oxalaticus strain X32.</title>
        <authorList>
            <person name="Sheng X."/>
        </authorList>
    </citation>
    <scope>NUCLEOTIDE SEQUENCE [LARGE SCALE GENOMIC DNA]</scope>
    <source>
        <strain evidence="2 3">X32</strain>
        <plasmid evidence="2 3">unnamed1</plasmid>
    </source>
</reference>
<keyword evidence="2" id="KW-0614">Plasmid</keyword>
<accession>A0A4P7LIA9</accession>
<dbReference type="InterPro" id="IPR025202">
    <property type="entry name" value="PLD-like_dom"/>
</dbReference>
<dbReference type="Pfam" id="PF13091">
    <property type="entry name" value="PLDc_2"/>
    <property type="match status" value="1"/>
</dbReference>
<dbReference type="EMBL" id="CP038636">
    <property type="protein sequence ID" value="QBY55535.1"/>
    <property type="molecule type" value="Genomic_DNA"/>
</dbReference>
<dbReference type="OrthoDB" id="9802848at2"/>
<evidence type="ECO:0000313" key="2">
    <source>
        <dbReference type="EMBL" id="QBY55535.1"/>
    </source>
</evidence>
<proteinExistence type="predicted"/>
<evidence type="ECO:0000313" key="3">
    <source>
        <dbReference type="Proteomes" id="UP000295294"/>
    </source>
</evidence>
<dbReference type="AlphaFoldDB" id="A0A4P7LIA9"/>
<organism evidence="2 3">
    <name type="scientific">Cupriavidus oxalaticus</name>
    <dbReference type="NCBI Taxonomy" id="96344"/>
    <lineage>
        <taxon>Bacteria</taxon>
        <taxon>Pseudomonadati</taxon>
        <taxon>Pseudomonadota</taxon>
        <taxon>Betaproteobacteria</taxon>
        <taxon>Burkholderiales</taxon>
        <taxon>Burkholderiaceae</taxon>
        <taxon>Cupriavidus</taxon>
    </lineage>
</organism>
<geneLocation type="plasmid" evidence="2">
    <name>unnamed1</name>
</geneLocation>